<evidence type="ECO:0000256" key="4">
    <source>
        <dbReference type="ARBA" id="ARBA00022741"/>
    </source>
</evidence>
<keyword evidence="2 8" id="KW-0963">Cytoplasm</keyword>
<evidence type="ECO:0000256" key="11">
    <source>
        <dbReference type="RuleBase" id="RU004227"/>
    </source>
</evidence>
<evidence type="ECO:0000256" key="10">
    <source>
        <dbReference type="RuleBase" id="RU000577"/>
    </source>
</evidence>
<protein>
    <recommendedName>
        <fullName evidence="8 9">Chromosomal replication initiator protein DnaA</fullName>
    </recommendedName>
</protein>
<proteinExistence type="inferred from homology"/>
<comment type="function">
    <text evidence="8 10">Plays an essential role in the initiation and regulation of chromosomal replication. ATP-DnaA binds to the origin of replication (oriC) to initiate formation of the DNA replication initiation complex once per cell cycle. Binds the DnaA box (a 9 base pair repeat at the origin) and separates the double-stranded (ds)DNA. Forms a right-handed helical filament on oriC DNA; dsDNA binds to the exterior of the filament while single-stranded (ss)DNA is stabiized in the filament's interior. The ATP-DnaA-oriC complex binds and stabilizes one strand of the AT-rich DNA unwinding element (DUE), permitting loading of DNA polymerase. After initiation quickly degrades to an ADP-DnaA complex that is not apt for DNA replication. Binds acidic phospholipids.</text>
</comment>
<comment type="caution">
    <text evidence="8">Lacks conserved residue(s) required for the propagation of feature annotation.</text>
</comment>
<name>Q1Q0S4_KUEST</name>
<dbReference type="InterPro" id="IPR013159">
    <property type="entry name" value="DnaA_C"/>
</dbReference>
<feature type="binding site" evidence="8">
    <location>
        <position position="201"/>
    </location>
    <ligand>
        <name>ATP</name>
        <dbReference type="ChEBI" id="CHEBI:30616"/>
    </ligand>
</feature>
<dbReference type="Gene3D" id="3.30.300.180">
    <property type="match status" value="1"/>
</dbReference>
<evidence type="ECO:0000313" key="14">
    <source>
        <dbReference type="EMBL" id="CAJ73602.1"/>
    </source>
</evidence>
<comment type="domain">
    <text evidence="8">Domain I is involved in oligomerization and binding regulators, domain II is flexibile and of varying length in different bacteria, domain III forms the AAA+ region, while domain IV binds dsDNA.</text>
</comment>
<dbReference type="SUPFAM" id="SSF48295">
    <property type="entry name" value="TrpR-like"/>
    <property type="match status" value="1"/>
</dbReference>
<dbReference type="GO" id="GO:0006275">
    <property type="term" value="P:regulation of DNA replication"/>
    <property type="evidence" value="ECO:0007669"/>
    <property type="project" value="UniProtKB-UniRule"/>
</dbReference>
<feature type="domain" description="AAA+ ATPase" evidence="12">
    <location>
        <begin position="190"/>
        <end position="323"/>
    </location>
</feature>
<dbReference type="GO" id="GO:0003688">
    <property type="term" value="F:DNA replication origin binding"/>
    <property type="evidence" value="ECO:0007669"/>
    <property type="project" value="UniProtKB-UniRule"/>
</dbReference>
<feature type="domain" description="Chromosomal replication initiator DnaA C-terminal" evidence="13">
    <location>
        <begin position="400"/>
        <end position="469"/>
    </location>
</feature>
<evidence type="ECO:0000256" key="7">
    <source>
        <dbReference type="ARBA" id="ARBA00023125"/>
    </source>
</evidence>
<evidence type="ECO:0000256" key="8">
    <source>
        <dbReference type="HAMAP-Rule" id="MF_00377"/>
    </source>
</evidence>
<dbReference type="InterPro" id="IPR001957">
    <property type="entry name" value="Chromosome_initiator_DnaA"/>
</dbReference>
<evidence type="ECO:0000256" key="5">
    <source>
        <dbReference type="ARBA" id="ARBA00022840"/>
    </source>
</evidence>
<dbReference type="GO" id="GO:0005524">
    <property type="term" value="F:ATP binding"/>
    <property type="evidence" value="ECO:0007669"/>
    <property type="project" value="UniProtKB-UniRule"/>
</dbReference>
<dbReference type="NCBIfam" id="TIGR00362">
    <property type="entry name" value="DnaA"/>
    <property type="match status" value="1"/>
</dbReference>
<dbReference type="InterPro" id="IPR027417">
    <property type="entry name" value="P-loop_NTPase"/>
</dbReference>
<organism evidence="14">
    <name type="scientific">Kuenenia stuttgartiensis</name>
    <dbReference type="NCBI Taxonomy" id="174633"/>
    <lineage>
        <taxon>Bacteria</taxon>
        <taxon>Pseudomonadati</taxon>
        <taxon>Planctomycetota</taxon>
        <taxon>Candidatus Brocadiia</taxon>
        <taxon>Candidatus Brocadiales</taxon>
        <taxon>Candidatus Brocadiaceae</taxon>
        <taxon>Candidatus Kuenenia</taxon>
    </lineage>
</organism>
<dbReference type="SUPFAM" id="SSF52540">
    <property type="entry name" value="P-loop containing nucleoside triphosphate hydrolases"/>
    <property type="match status" value="1"/>
</dbReference>
<dbReference type="PRINTS" id="PR00051">
    <property type="entry name" value="DNAA"/>
</dbReference>
<dbReference type="PANTHER" id="PTHR30050:SF2">
    <property type="entry name" value="CHROMOSOMAL REPLICATION INITIATOR PROTEIN DNAA"/>
    <property type="match status" value="1"/>
</dbReference>
<dbReference type="PANTHER" id="PTHR30050">
    <property type="entry name" value="CHROMOSOMAL REPLICATION INITIATOR PROTEIN DNAA"/>
    <property type="match status" value="1"/>
</dbReference>
<dbReference type="GO" id="GO:0005886">
    <property type="term" value="C:plasma membrane"/>
    <property type="evidence" value="ECO:0007669"/>
    <property type="project" value="TreeGrafter"/>
</dbReference>
<reference evidence="14" key="2">
    <citation type="submission" date="2006-01" db="EMBL/GenBank/DDBJ databases">
        <authorList>
            <person name="Genoscope"/>
        </authorList>
    </citation>
    <scope>NUCLEOTIDE SEQUENCE</scope>
</reference>
<keyword evidence="4 8" id="KW-0547">Nucleotide-binding</keyword>
<feature type="binding site" evidence="8">
    <location>
        <position position="205"/>
    </location>
    <ligand>
        <name>ATP</name>
        <dbReference type="ChEBI" id="CHEBI:30616"/>
    </ligand>
</feature>
<dbReference type="HAMAP" id="MF_00377">
    <property type="entry name" value="DnaA_bact"/>
    <property type="match status" value="1"/>
</dbReference>
<dbReference type="InterPro" id="IPR018312">
    <property type="entry name" value="Chromosome_initiator_DnaA_CS"/>
</dbReference>
<dbReference type="InterPro" id="IPR003593">
    <property type="entry name" value="AAA+_ATPase"/>
</dbReference>
<keyword evidence="5 8" id="KW-0067">ATP-binding</keyword>
<dbReference type="SMART" id="SM00760">
    <property type="entry name" value="Bac_DnaA_C"/>
    <property type="match status" value="1"/>
</dbReference>
<keyword evidence="7 8" id="KW-0238">DNA-binding</keyword>
<comment type="similarity">
    <text evidence="1 8 11">Belongs to the DnaA family.</text>
</comment>
<feature type="region of interest" description="Domain IV, binds dsDNA" evidence="8">
    <location>
        <begin position="373"/>
        <end position="495"/>
    </location>
</feature>
<comment type="subunit">
    <text evidence="8">Oligomerizes as a right-handed, spiral filament on DNA at oriC.</text>
</comment>
<evidence type="ECO:0000256" key="6">
    <source>
        <dbReference type="ARBA" id="ARBA00023121"/>
    </source>
</evidence>
<dbReference type="PROSITE" id="PS01008">
    <property type="entry name" value="DNAA"/>
    <property type="match status" value="1"/>
</dbReference>
<dbReference type="GO" id="GO:0006270">
    <property type="term" value="P:DNA replication initiation"/>
    <property type="evidence" value="ECO:0007669"/>
    <property type="project" value="UniProtKB-UniRule"/>
</dbReference>
<dbReference type="InterPro" id="IPR010921">
    <property type="entry name" value="Trp_repressor/repl_initiator"/>
</dbReference>
<dbReference type="InterPro" id="IPR024633">
    <property type="entry name" value="DnaA_N_dom"/>
</dbReference>
<evidence type="ECO:0000259" key="12">
    <source>
        <dbReference type="SMART" id="SM00382"/>
    </source>
</evidence>
<feature type="binding site" evidence="8">
    <location>
        <position position="203"/>
    </location>
    <ligand>
        <name>ATP</name>
        <dbReference type="ChEBI" id="CHEBI:30616"/>
    </ligand>
</feature>
<dbReference type="InterPro" id="IPR013317">
    <property type="entry name" value="DnaA_dom"/>
</dbReference>
<comment type="subcellular location">
    <subcellularLocation>
        <location evidence="8">Cytoplasm</location>
    </subcellularLocation>
</comment>
<evidence type="ECO:0000256" key="2">
    <source>
        <dbReference type="ARBA" id="ARBA00022490"/>
    </source>
</evidence>
<dbReference type="Pfam" id="PF11638">
    <property type="entry name" value="DnaA_N"/>
    <property type="match status" value="1"/>
</dbReference>
<dbReference type="GO" id="GO:0008289">
    <property type="term" value="F:lipid binding"/>
    <property type="evidence" value="ECO:0007669"/>
    <property type="project" value="UniProtKB-KW"/>
</dbReference>
<evidence type="ECO:0000259" key="13">
    <source>
        <dbReference type="SMART" id="SM00760"/>
    </source>
</evidence>
<dbReference type="EMBL" id="CT573071">
    <property type="protein sequence ID" value="CAJ73602.1"/>
    <property type="molecule type" value="Genomic_DNA"/>
</dbReference>
<dbReference type="GO" id="GO:0005737">
    <property type="term" value="C:cytoplasm"/>
    <property type="evidence" value="ECO:0007669"/>
    <property type="project" value="UniProtKB-SubCell"/>
</dbReference>
<dbReference type="Pfam" id="PF08299">
    <property type="entry name" value="Bac_DnaA_C"/>
    <property type="match status" value="1"/>
</dbReference>
<evidence type="ECO:0000256" key="3">
    <source>
        <dbReference type="ARBA" id="ARBA00022705"/>
    </source>
</evidence>
<dbReference type="InterPro" id="IPR020591">
    <property type="entry name" value="Chromosome_initiator_DnaA-like"/>
</dbReference>
<dbReference type="CDD" id="cd00009">
    <property type="entry name" value="AAA"/>
    <property type="match status" value="1"/>
</dbReference>
<dbReference type="Pfam" id="PF00308">
    <property type="entry name" value="Bac_DnaA"/>
    <property type="match status" value="1"/>
</dbReference>
<dbReference type="Gene3D" id="1.10.8.60">
    <property type="match status" value="1"/>
</dbReference>
<dbReference type="SMART" id="SM00382">
    <property type="entry name" value="AAA"/>
    <property type="match status" value="1"/>
</dbReference>
<evidence type="ECO:0000256" key="9">
    <source>
        <dbReference type="NCBIfam" id="TIGR00362"/>
    </source>
</evidence>
<feature type="region of interest" description="Domain I, interacts with DnaA modulators" evidence="8">
    <location>
        <begin position="1"/>
        <end position="141"/>
    </location>
</feature>
<sequence>MPKILGKKSTGFFLTHKNSFDTISILRVRLRIHNPTKTSNKKLGITMEPCSKIWDDILENVREKLGPLRFNLWFKNTRLESIGDAYASIAVPNVFTQMWLQENFSGLLKEDIGRFLKRSDLDVRFILDNKQEKEIVLPEKPDVVDEKGAYTGRKALGLNKGLLLEDFVIGPNNRLAYTAALEMIKEEYPPFNPLFIHGNVGVGKTHLLVGIWNRVRKEQTVNAVYMSAEKWTNEFIYALQKGKMESFRQRYRNVDVFLIDDVHFLSNKQGVQEEFLHTFNALYDSSKRIIFASDAHPKQISQLKENLASRFMSGMVARIERPEYATRLLILRTKASKYDVYFPEEALEYIAEKFDDSVREVESALVTLTAHARFNDRKIDIAFVKDVLKEFFYGDDKVVKVEEIEGAVLRHFNISRSDLHSSRKAKTVSFPRQICMYLIKNQLDWSYQQIGNYFGNKKHTTVIFAIKKINEELKKDDQFKSFLDMLMEKIKKSRK</sequence>
<keyword evidence="3 8" id="KW-0235">DNA replication</keyword>
<dbReference type="InterPro" id="IPR038454">
    <property type="entry name" value="DnaA_N_sf"/>
</dbReference>
<dbReference type="Gene3D" id="1.10.1750.10">
    <property type="match status" value="1"/>
</dbReference>
<reference evidence="14" key="1">
    <citation type="journal article" date="2006" name="Nature">
        <title>Deciphering the evolution and metabolism of an anammox bacterium from a community genome.</title>
        <authorList>
            <person name="Strous M."/>
            <person name="Pelletier E."/>
            <person name="Mangenot S."/>
            <person name="Rattei T."/>
            <person name="Lehner A."/>
            <person name="Taylor M.W."/>
            <person name="Horn M."/>
            <person name="Daims H."/>
            <person name="Bartol-Mavel D."/>
            <person name="Wincker P."/>
            <person name="Barbe V."/>
            <person name="Fonknechten N."/>
            <person name="Vallenet D."/>
            <person name="Segurens B."/>
            <person name="Schenowitz-Truong C."/>
            <person name="Medigue C."/>
            <person name="Collingro A."/>
            <person name="Snel B."/>
            <person name="Dutilh B.E."/>
            <person name="OpDenCamp H.J.M."/>
            <person name="vanDerDrift C."/>
            <person name="Cirpus I."/>
            <person name="vanDePas-Schoonen K.T."/>
            <person name="Harhangi H.R."/>
            <person name="vanNiftrik L."/>
            <person name="Schmid M."/>
            <person name="Keltjens J."/>
            <person name="vanDeVossenberg J."/>
            <person name="Kartal B."/>
            <person name="Meier H."/>
            <person name="Frishman D."/>
            <person name="Huynen M.A."/>
            <person name="Mewes H."/>
            <person name="Weissenbach J."/>
            <person name="Jetten M.S.M."/>
            <person name="Wagner M."/>
            <person name="LePaslier D."/>
        </authorList>
    </citation>
    <scope>NUCLEOTIDE SEQUENCE</scope>
</reference>
<gene>
    <name evidence="8 14" type="primary">dnaA</name>
    <name evidence="14" type="ORF">kuste2850</name>
</gene>
<dbReference type="CDD" id="cd06571">
    <property type="entry name" value="Bac_DnaA_C"/>
    <property type="match status" value="1"/>
</dbReference>
<accession>Q1Q0S4</accession>
<dbReference type="AlphaFoldDB" id="Q1Q0S4"/>
<evidence type="ECO:0000256" key="1">
    <source>
        <dbReference type="ARBA" id="ARBA00006583"/>
    </source>
</evidence>
<feature type="binding site" evidence="8">
    <location>
        <position position="204"/>
    </location>
    <ligand>
        <name>ATP</name>
        <dbReference type="ChEBI" id="CHEBI:30616"/>
    </ligand>
</feature>
<keyword evidence="6 8" id="KW-0446">Lipid-binding</keyword>
<dbReference type="Gene3D" id="3.40.50.300">
    <property type="entry name" value="P-loop containing nucleotide triphosphate hydrolases"/>
    <property type="match status" value="1"/>
</dbReference>